<name>A0ABD1RD34_9LAMI</name>
<protein>
    <submittedName>
        <fullName evidence="2">Uncharacterized protein</fullName>
    </submittedName>
</protein>
<proteinExistence type="predicted"/>
<sequence>MGLTEPKRSVTVKASVVEAEAKPVRPYKKSFPSTPKYLRLVTRFMEAGGDQLTKRIRVVYQSRASLSFCQPSIKTSTSEVPITAHPPSVVDPSTVDFEEATGQ</sequence>
<keyword evidence="3" id="KW-1185">Reference proteome</keyword>
<organism evidence="2 3">
    <name type="scientific">Abeliophyllum distichum</name>
    <dbReference type="NCBI Taxonomy" id="126358"/>
    <lineage>
        <taxon>Eukaryota</taxon>
        <taxon>Viridiplantae</taxon>
        <taxon>Streptophyta</taxon>
        <taxon>Embryophyta</taxon>
        <taxon>Tracheophyta</taxon>
        <taxon>Spermatophyta</taxon>
        <taxon>Magnoliopsida</taxon>
        <taxon>eudicotyledons</taxon>
        <taxon>Gunneridae</taxon>
        <taxon>Pentapetalae</taxon>
        <taxon>asterids</taxon>
        <taxon>lamiids</taxon>
        <taxon>Lamiales</taxon>
        <taxon>Oleaceae</taxon>
        <taxon>Forsythieae</taxon>
        <taxon>Abeliophyllum</taxon>
    </lineage>
</organism>
<dbReference type="EMBL" id="JBFOLK010000009">
    <property type="protein sequence ID" value="KAL2486327.1"/>
    <property type="molecule type" value="Genomic_DNA"/>
</dbReference>
<evidence type="ECO:0000313" key="3">
    <source>
        <dbReference type="Proteomes" id="UP001604336"/>
    </source>
</evidence>
<evidence type="ECO:0000256" key="1">
    <source>
        <dbReference type="SAM" id="MobiDB-lite"/>
    </source>
</evidence>
<feature type="region of interest" description="Disordered" evidence="1">
    <location>
        <begin position="79"/>
        <end position="103"/>
    </location>
</feature>
<dbReference type="Proteomes" id="UP001604336">
    <property type="component" value="Unassembled WGS sequence"/>
</dbReference>
<reference evidence="3" key="1">
    <citation type="submission" date="2024-07" db="EMBL/GenBank/DDBJ databases">
        <title>Two chromosome-level genome assemblies of Korean endemic species Abeliophyllum distichum and Forsythia ovata (Oleaceae).</title>
        <authorList>
            <person name="Jang H."/>
        </authorList>
    </citation>
    <scope>NUCLEOTIDE SEQUENCE [LARGE SCALE GENOMIC DNA]</scope>
</reference>
<accession>A0ABD1RD34</accession>
<gene>
    <name evidence="2" type="ORF">Adt_31083</name>
</gene>
<dbReference type="AlphaFoldDB" id="A0ABD1RD34"/>
<comment type="caution">
    <text evidence="2">The sequence shown here is derived from an EMBL/GenBank/DDBJ whole genome shotgun (WGS) entry which is preliminary data.</text>
</comment>
<evidence type="ECO:0000313" key="2">
    <source>
        <dbReference type="EMBL" id="KAL2486327.1"/>
    </source>
</evidence>